<name>A0A9D1R931_9FIRM</name>
<keyword evidence="2 5" id="KW-0812">Transmembrane</keyword>
<keyword evidence="4 5" id="KW-0472">Membrane</keyword>
<feature type="domain" description="ABC-2 type transporter transmembrane" evidence="6">
    <location>
        <begin position="6"/>
        <end position="228"/>
    </location>
</feature>
<feature type="transmembrane region" description="Helical" evidence="5">
    <location>
        <begin position="112"/>
        <end position="140"/>
    </location>
</feature>
<feature type="transmembrane region" description="Helical" evidence="5">
    <location>
        <begin position="185"/>
        <end position="204"/>
    </location>
</feature>
<dbReference type="InterPro" id="IPR051784">
    <property type="entry name" value="Nod_factor_ABC_transporter"/>
</dbReference>
<evidence type="ECO:0000313" key="8">
    <source>
        <dbReference type="Proteomes" id="UP000824263"/>
    </source>
</evidence>
<reference evidence="7" key="2">
    <citation type="submission" date="2021-04" db="EMBL/GenBank/DDBJ databases">
        <authorList>
            <person name="Gilroy R."/>
        </authorList>
    </citation>
    <scope>NUCLEOTIDE SEQUENCE</scope>
    <source>
        <strain evidence="7">ChiSxjej1B13-11762</strain>
    </source>
</reference>
<accession>A0A9D1R931</accession>
<dbReference type="Proteomes" id="UP000824263">
    <property type="component" value="Unassembled WGS sequence"/>
</dbReference>
<feature type="transmembrane region" description="Helical" evidence="5">
    <location>
        <begin position="271"/>
        <end position="290"/>
    </location>
</feature>
<protein>
    <submittedName>
        <fullName evidence="7">ABC transporter permease</fullName>
    </submittedName>
</protein>
<evidence type="ECO:0000256" key="2">
    <source>
        <dbReference type="ARBA" id="ARBA00022692"/>
    </source>
</evidence>
<feature type="transmembrane region" description="Helical" evidence="5">
    <location>
        <begin position="71"/>
        <end position="91"/>
    </location>
</feature>
<keyword evidence="3 5" id="KW-1133">Transmembrane helix</keyword>
<evidence type="ECO:0000259" key="6">
    <source>
        <dbReference type="Pfam" id="PF01061"/>
    </source>
</evidence>
<dbReference type="GO" id="GO:0016020">
    <property type="term" value="C:membrane"/>
    <property type="evidence" value="ECO:0007669"/>
    <property type="project" value="UniProtKB-SubCell"/>
</dbReference>
<dbReference type="Pfam" id="PF01061">
    <property type="entry name" value="ABC2_membrane"/>
    <property type="match status" value="1"/>
</dbReference>
<comment type="subcellular location">
    <subcellularLocation>
        <location evidence="1">Membrane</location>
        <topology evidence="1">Multi-pass membrane protein</topology>
    </subcellularLocation>
</comment>
<reference evidence="7" key="1">
    <citation type="journal article" date="2021" name="PeerJ">
        <title>Extensive microbial diversity within the chicken gut microbiome revealed by metagenomics and culture.</title>
        <authorList>
            <person name="Gilroy R."/>
            <person name="Ravi A."/>
            <person name="Getino M."/>
            <person name="Pursley I."/>
            <person name="Horton D.L."/>
            <person name="Alikhan N.F."/>
            <person name="Baker D."/>
            <person name="Gharbi K."/>
            <person name="Hall N."/>
            <person name="Watson M."/>
            <person name="Adriaenssens E.M."/>
            <person name="Foster-Nyarko E."/>
            <person name="Jarju S."/>
            <person name="Secka A."/>
            <person name="Antonio M."/>
            <person name="Oren A."/>
            <person name="Chaudhuri R.R."/>
            <person name="La Ragione R."/>
            <person name="Hildebrand F."/>
            <person name="Pallen M.J."/>
        </authorList>
    </citation>
    <scope>NUCLEOTIDE SEQUENCE</scope>
    <source>
        <strain evidence="7">ChiSxjej1B13-11762</strain>
    </source>
</reference>
<comment type="caution">
    <text evidence="7">The sequence shown here is derived from an EMBL/GenBank/DDBJ whole genome shotgun (WGS) entry which is preliminary data.</text>
</comment>
<dbReference type="GO" id="GO:0140359">
    <property type="term" value="F:ABC-type transporter activity"/>
    <property type="evidence" value="ECO:0007669"/>
    <property type="project" value="InterPro"/>
</dbReference>
<dbReference type="InterPro" id="IPR013525">
    <property type="entry name" value="ABC2_TM"/>
</dbReference>
<evidence type="ECO:0000313" key="7">
    <source>
        <dbReference type="EMBL" id="HIW83793.1"/>
    </source>
</evidence>
<feature type="transmembrane region" description="Helical" evidence="5">
    <location>
        <begin position="152"/>
        <end position="173"/>
    </location>
</feature>
<evidence type="ECO:0000256" key="3">
    <source>
        <dbReference type="ARBA" id="ARBA00022989"/>
    </source>
</evidence>
<sequence length="295" mass="31973">MSAVPALIKRNTKLFFKDKGMFFTSLITPAILLVLYAAFLGNIYRDNFTAFLSAGFEISEDMIDGLVGGQLISSILAVSCVTVAFCSNFLMVQDKANGTVKDFRISPVRPEALSISYYIATLLSTLLICFAALAVCLLYLNLAGWYLTAEDVALLAVDVILLVLFGTALSSIINSFLSTQGQISAVGTIISAGYGFICGAYMPISSFGEGLQKAISFLPGTYGTALIRGHSMGGVLEQIQDQGVSPEIIEEIRDSLDCNLYFFGNQVEQPAMYGILCASILVLILCYILIRYLRR</sequence>
<dbReference type="PANTHER" id="PTHR43229">
    <property type="entry name" value="NODULATION PROTEIN J"/>
    <property type="match status" value="1"/>
</dbReference>
<dbReference type="PANTHER" id="PTHR43229:SF2">
    <property type="entry name" value="NODULATION PROTEIN J"/>
    <property type="match status" value="1"/>
</dbReference>
<gene>
    <name evidence="7" type="ORF">H9873_05670</name>
</gene>
<dbReference type="AlphaFoldDB" id="A0A9D1R931"/>
<evidence type="ECO:0000256" key="1">
    <source>
        <dbReference type="ARBA" id="ARBA00004141"/>
    </source>
</evidence>
<evidence type="ECO:0000256" key="5">
    <source>
        <dbReference type="SAM" id="Phobius"/>
    </source>
</evidence>
<organism evidence="7 8">
    <name type="scientific">Candidatus Dorea gallistercoris</name>
    <dbReference type="NCBI Taxonomy" id="2838542"/>
    <lineage>
        <taxon>Bacteria</taxon>
        <taxon>Bacillati</taxon>
        <taxon>Bacillota</taxon>
        <taxon>Clostridia</taxon>
        <taxon>Lachnospirales</taxon>
        <taxon>Lachnospiraceae</taxon>
        <taxon>Dorea</taxon>
    </lineage>
</organism>
<feature type="transmembrane region" description="Helical" evidence="5">
    <location>
        <begin position="21"/>
        <end position="44"/>
    </location>
</feature>
<dbReference type="EMBL" id="DXGF01000105">
    <property type="protein sequence ID" value="HIW83793.1"/>
    <property type="molecule type" value="Genomic_DNA"/>
</dbReference>
<evidence type="ECO:0000256" key="4">
    <source>
        <dbReference type="ARBA" id="ARBA00023136"/>
    </source>
</evidence>
<proteinExistence type="predicted"/>